<dbReference type="EC" id="2.7.11.1" evidence="1"/>
<keyword evidence="6 9" id="KW-0067">ATP-binding</keyword>
<keyword evidence="11" id="KW-0472">Membrane</keyword>
<keyword evidence="15" id="KW-1185">Reference proteome</keyword>
<dbReference type="Pfam" id="PF00069">
    <property type="entry name" value="Pkinase"/>
    <property type="match status" value="1"/>
</dbReference>
<dbReference type="PROSITE" id="PS50011">
    <property type="entry name" value="PROTEIN_KINASE_DOM"/>
    <property type="match status" value="1"/>
</dbReference>
<dbReference type="Gene3D" id="1.10.510.10">
    <property type="entry name" value="Transferase(Phosphotransferase) domain 1"/>
    <property type="match status" value="1"/>
</dbReference>
<evidence type="ECO:0000256" key="10">
    <source>
        <dbReference type="SAM" id="MobiDB-lite"/>
    </source>
</evidence>
<dbReference type="PANTHER" id="PTHR43289:SF6">
    <property type="entry name" value="SERINE_THREONINE-PROTEIN KINASE NEKL-3"/>
    <property type="match status" value="1"/>
</dbReference>
<evidence type="ECO:0000256" key="4">
    <source>
        <dbReference type="ARBA" id="ARBA00022741"/>
    </source>
</evidence>
<comment type="catalytic activity">
    <reaction evidence="8">
        <text>L-seryl-[protein] + ATP = O-phospho-L-seryl-[protein] + ADP + H(+)</text>
        <dbReference type="Rhea" id="RHEA:17989"/>
        <dbReference type="Rhea" id="RHEA-COMP:9863"/>
        <dbReference type="Rhea" id="RHEA-COMP:11604"/>
        <dbReference type="ChEBI" id="CHEBI:15378"/>
        <dbReference type="ChEBI" id="CHEBI:29999"/>
        <dbReference type="ChEBI" id="CHEBI:30616"/>
        <dbReference type="ChEBI" id="CHEBI:83421"/>
        <dbReference type="ChEBI" id="CHEBI:456216"/>
        <dbReference type="EC" id="2.7.11.1"/>
    </reaction>
</comment>
<reference evidence="14 15" key="1">
    <citation type="submission" date="2018-07" db="EMBL/GenBank/DDBJ databases">
        <title>Genomic Encyclopedia of Type Strains, Phase IV (KMG-IV): sequencing the most valuable type-strain genomes for metagenomic binning, comparative biology and taxonomic classification.</title>
        <authorList>
            <person name="Goeker M."/>
        </authorList>
    </citation>
    <scope>NUCLEOTIDE SEQUENCE [LARGE SCALE GENOMIC DNA]</scope>
    <source>
        <strain evidence="14 15">DSM 21634</strain>
    </source>
</reference>
<feature type="domain" description="HAMP" evidence="13">
    <location>
        <begin position="551"/>
        <end position="603"/>
    </location>
</feature>
<evidence type="ECO:0000256" key="5">
    <source>
        <dbReference type="ARBA" id="ARBA00022777"/>
    </source>
</evidence>
<sequence length="617" mass="66172">MPEAARDETLHVSAPPEADAQATPLDADATRIAPHTSGPRAPPTHTRLHTQTSTRTPHTRGSGLTLPGGSAHAADLEVRQVGRYQILAKLGRGGMATVFRAHDPDIGRDVAIKFLHASLCEDEEYRTRFLREARAAGGLSHPHIVTVHDVGEIDGRPYMAMELLDGDPLADLLQGGQPLPVRDVVVMGIQLAQALDYAHQRGIVHRDIKPGNMARLHGGQTIKVMDFGIAHMVATSAGEQRTRVGDVLGTPQYMSPEQMQGGKIDGRSDLFTAGIVLYQMLTGQRPFQGDSVVTLALKISKEDPTPIEKLRPEVPPALRRVVDRCLAKAPERRHQSGAALAEALQRVLAEMDEQARAGEGTQARGVPLRLKWAGLMALIVAVVMAITASVIVQRQQAALMAQVGDSGAALTRFIAAQNAVPALSDDWVVVDVALQNLMQTRDFESITVTDRGGVVRAASRPELVGQPWRAPAGEALGEAGGVQRTRYEAGGETVLGFSAPITFQGKAVGQVVLGLPERALAAVARQSQWLMAVLALVTVAAVALAMYLVGTWFARPIRLVGEAMDEITAGRLDFRISEQRKDEFGQLYAAFDRMAQTLQERAAPPAAEAPPPAEQPG</sequence>
<keyword evidence="4 9" id="KW-0547">Nucleotide-binding</keyword>
<evidence type="ECO:0000256" key="8">
    <source>
        <dbReference type="ARBA" id="ARBA00048679"/>
    </source>
</evidence>
<dbReference type="RefSeq" id="WP_114465337.1">
    <property type="nucleotide sequence ID" value="NZ_QPJK01000001.1"/>
</dbReference>
<evidence type="ECO:0000256" key="2">
    <source>
        <dbReference type="ARBA" id="ARBA00022527"/>
    </source>
</evidence>
<comment type="catalytic activity">
    <reaction evidence="7">
        <text>L-threonyl-[protein] + ATP = O-phospho-L-threonyl-[protein] + ADP + H(+)</text>
        <dbReference type="Rhea" id="RHEA:46608"/>
        <dbReference type="Rhea" id="RHEA-COMP:11060"/>
        <dbReference type="Rhea" id="RHEA-COMP:11605"/>
        <dbReference type="ChEBI" id="CHEBI:15378"/>
        <dbReference type="ChEBI" id="CHEBI:30013"/>
        <dbReference type="ChEBI" id="CHEBI:30616"/>
        <dbReference type="ChEBI" id="CHEBI:61977"/>
        <dbReference type="ChEBI" id="CHEBI:456216"/>
        <dbReference type="EC" id="2.7.11.1"/>
    </reaction>
</comment>
<dbReference type="InterPro" id="IPR017441">
    <property type="entry name" value="Protein_kinase_ATP_BS"/>
</dbReference>
<gene>
    <name evidence="14" type="ORF">DES41_101345</name>
</gene>
<dbReference type="PROSITE" id="PS00107">
    <property type="entry name" value="PROTEIN_KINASE_ATP"/>
    <property type="match status" value="1"/>
</dbReference>
<dbReference type="Proteomes" id="UP000252884">
    <property type="component" value="Unassembled WGS sequence"/>
</dbReference>
<dbReference type="Gene3D" id="3.30.200.20">
    <property type="entry name" value="Phosphorylase Kinase, domain 1"/>
    <property type="match status" value="1"/>
</dbReference>
<feature type="transmembrane region" description="Helical" evidence="11">
    <location>
        <begin position="529"/>
        <end position="554"/>
    </location>
</feature>
<comment type="caution">
    <text evidence="14">The sequence shown here is derived from an EMBL/GenBank/DDBJ whole genome shotgun (WGS) entry which is preliminary data.</text>
</comment>
<evidence type="ECO:0000256" key="7">
    <source>
        <dbReference type="ARBA" id="ARBA00047899"/>
    </source>
</evidence>
<feature type="binding site" evidence="9">
    <location>
        <position position="113"/>
    </location>
    <ligand>
        <name>ATP</name>
        <dbReference type="ChEBI" id="CHEBI:30616"/>
    </ligand>
</feature>
<evidence type="ECO:0000256" key="9">
    <source>
        <dbReference type="PROSITE-ProRule" id="PRU10141"/>
    </source>
</evidence>
<name>A0A368Y631_9BURK</name>
<dbReference type="GO" id="GO:0005524">
    <property type="term" value="F:ATP binding"/>
    <property type="evidence" value="ECO:0007669"/>
    <property type="project" value="UniProtKB-UniRule"/>
</dbReference>
<dbReference type="SMART" id="SM00304">
    <property type="entry name" value="HAMP"/>
    <property type="match status" value="1"/>
</dbReference>
<protein>
    <recommendedName>
        <fullName evidence="1">non-specific serine/threonine protein kinase</fullName>
        <ecNumber evidence="1">2.7.11.1</ecNumber>
    </recommendedName>
</protein>
<dbReference type="CDD" id="cd06225">
    <property type="entry name" value="HAMP"/>
    <property type="match status" value="1"/>
</dbReference>
<dbReference type="SUPFAM" id="SSF56112">
    <property type="entry name" value="Protein kinase-like (PK-like)"/>
    <property type="match status" value="1"/>
</dbReference>
<organism evidence="14 15">
    <name type="scientific">Pseudorhodoferax soli</name>
    <dbReference type="NCBI Taxonomy" id="545864"/>
    <lineage>
        <taxon>Bacteria</taxon>
        <taxon>Pseudomonadati</taxon>
        <taxon>Pseudomonadota</taxon>
        <taxon>Betaproteobacteria</taxon>
        <taxon>Burkholderiales</taxon>
        <taxon>Comamonadaceae</taxon>
    </lineage>
</organism>
<dbReference type="OrthoDB" id="9791419at2"/>
<dbReference type="PROSITE" id="PS50885">
    <property type="entry name" value="HAMP"/>
    <property type="match status" value="1"/>
</dbReference>
<dbReference type="InterPro" id="IPR029151">
    <property type="entry name" value="Sensor-like_sf"/>
</dbReference>
<dbReference type="PANTHER" id="PTHR43289">
    <property type="entry name" value="MITOGEN-ACTIVATED PROTEIN KINASE KINASE KINASE 20-RELATED"/>
    <property type="match status" value="1"/>
</dbReference>
<evidence type="ECO:0000256" key="11">
    <source>
        <dbReference type="SAM" id="Phobius"/>
    </source>
</evidence>
<evidence type="ECO:0000256" key="6">
    <source>
        <dbReference type="ARBA" id="ARBA00022840"/>
    </source>
</evidence>
<feature type="region of interest" description="Disordered" evidence="10">
    <location>
        <begin position="1"/>
        <end position="70"/>
    </location>
</feature>
<dbReference type="EMBL" id="QPJK01000001">
    <property type="protein sequence ID" value="RCW75750.1"/>
    <property type="molecule type" value="Genomic_DNA"/>
</dbReference>
<dbReference type="Gene3D" id="3.30.450.20">
    <property type="entry name" value="PAS domain"/>
    <property type="match status" value="1"/>
</dbReference>
<keyword evidence="11" id="KW-0812">Transmembrane</keyword>
<dbReference type="AlphaFoldDB" id="A0A368Y631"/>
<keyword evidence="11" id="KW-1133">Transmembrane helix</keyword>
<dbReference type="CDD" id="cd14014">
    <property type="entry name" value="STKc_PknB_like"/>
    <property type="match status" value="1"/>
</dbReference>
<dbReference type="InterPro" id="IPR000719">
    <property type="entry name" value="Prot_kinase_dom"/>
</dbReference>
<evidence type="ECO:0000256" key="1">
    <source>
        <dbReference type="ARBA" id="ARBA00012513"/>
    </source>
</evidence>
<dbReference type="SMART" id="SM00220">
    <property type="entry name" value="S_TKc"/>
    <property type="match status" value="1"/>
</dbReference>
<dbReference type="SUPFAM" id="SSF158472">
    <property type="entry name" value="HAMP domain-like"/>
    <property type="match status" value="1"/>
</dbReference>
<dbReference type="GO" id="GO:0004674">
    <property type="term" value="F:protein serine/threonine kinase activity"/>
    <property type="evidence" value="ECO:0007669"/>
    <property type="project" value="UniProtKB-KW"/>
</dbReference>
<evidence type="ECO:0000259" key="13">
    <source>
        <dbReference type="PROSITE" id="PS50885"/>
    </source>
</evidence>
<dbReference type="Gene3D" id="6.10.340.10">
    <property type="match status" value="1"/>
</dbReference>
<dbReference type="InterPro" id="IPR011009">
    <property type="entry name" value="Kinase-like_dom_sf"/>
</dbReference>
<dbReference type="SUPFAM" id="SSF103190">
    <property type="entry name" value="Sensory domain-like"/>
    <property type="match status" value="1"/>
</dbReference>
<feature type="transmembrane region" description="Helical" evidence="11">
    <location>
        <begin position="372"/>
        <end position="392"/>
    </location>
</feature>
<dbReference type="GO" id="GO:0007165">
    <property type="term" value="P:signal transduction"/>
    <property type="evidence" value="ECO:0007669"/>
    <property type="project" value="InterPro"/>
</dbReference>
<keyword evidence="5 14" id="KW-0418">Kinase</keyword>
<feature type="domain" description="Protein kinase" evidence="12">
    <location>
        <begin position="84"/>
        <end position="348"/>
    </location>
</feature>
<evidence type="ECO:0000259" key="12">
    <source>
        <dbReference type="PROSITE" id="PS50011"/>
    </source>
</evidence>
<keyword evidence="2" id="KW-0723">Serine/threonine-protein kinase</keyword>
<dbReference type="GO" id="GO:0005886">
    <property type="term" value="C:plasma membrane"/>
    <property type="evidence" value="ECO:0007669"/>
    <property type="project" value="UniProtKB-SubCell"/>
</dbReference>
<dbReference type="Pfam" id="PF00672">
    <property type="entry name" value="HAMP"/>
    <property type="match status" value="1"/>
</dbReference>
<dbReference type="FunFam" id="1.10.510.10:FF:000021">
    <property type="entry name" value="Serine/threonine protein kinase"/>
    <property type="match status" value="1"/>
</dbReference>
<accession>A0A368Y631</accession>
<feature type="compositionally biased region" description="Basic and acidic residues" evidence="10">
    <location>
        <begin position="1"/>
        <end position="10"/>
    </location>
</feature>
<evidence type="ECO:0000313" key="14">
    <source>
        <dbReference type="EMBL" id="RCW75750.1"/>
    </source>
</evidence>
<evidence type="ECO:0000256" key="3">
    <source>
        <dbReference type="ARBA" id="ARBA00022679"/>
    </source>
</evidence>
<proteinExistence type="predicted"/>
<dbReference type="FunFam" id="3.30.200.20:FF:000035">
    <property type="entry name" value="Serine/threonine protein kinase Stk1"/>
    <property type="match status" value="1"/>
</dbReference>
<keyword evidence="3" id="KW-0808">Transferase</keyword>
<evidence type="ECO:0000313" key="15">
    <source>
        <dbReference type="Proteomes" id="UP000252884"/>
    </source>
</evidence>
<dbReference type="InterPro" id="IPR003660">
    <property type="entry name" value="HAMP_dom"/>
</dbReference>